<reference evidence="6" key="1">
    <citation type="journal article" date="2019" name="Int. J. Syst. Evol. Microbiol.">
        <title>The Global Catalogue of Microorganisms (GCM) 10K type strain sequencing project: providing services to taxonomists for standard genome sequencing and annotation.</title>
        <authorList>
            <consortium name="The Broad Institute Genomics Platform"/>
            <consortium name="The Broad Institute Genome Sequencing Center for Infectious Disease"/>
            <person name="Wu L."/>
            <person name="Ma J."/>
        </authorList>
    </citation>
    <scope>NUCLEOTIDE SEQUENCE [LARGE SCALE GENOMIC DNA]</scope>
    <source>
        <strain evidence="6">CGMCC 4.7317</strain>
    </source>
</reference>
<name>A0ABW1SWL9_9ACTN</name>
<evidence type="ECO:0000256" key="1">
    <source>
        <dbReference type="ARBA" id="ARBA00010139"/>
    </source>
</evidence>
<evidence type="ECO:0000256" key="2">
    <source>
        <dbReference type="ARBA" id="ARBA00022630"/>
    </source>
</evidence>
<dbReference type="InterPro" id="IPR051209">
    <property type="entry name" value="FAD-bind_Monooxygenase_sf"/>
</dbReference>
<comment type="similarity">
    <text evidence="1">Belongs to the FAD-binding monooxygenase family.</text>
</comment>
<keyword evidence="4 5" id="KW-0560">Oxidoreductase</keyword>
<dbReference type="SUPFAM" id="SSF51905">
    <property type="entry name" value="FAD/NAD(P)-binding domain"/>
    <property type="match status" value="1"/>
</dbReference>
<dbReference type="InterPro" id="IPR020946">
    <property type="entry name" value="Flavin_mOase-like"/>
</dbReference>
<dbReference type="EMBL" id="JBHSTI010000002">
    <property type="protein sequence ID" value="MFC6236390.1"/>
    <property type="molecule type" value="Genomic_DNA"/>
</dbReference>
<keyword evidence="5" id="KW-0503">Monooxygenase</keyword>
<proteinExistence type="inferred from homology"/>
<dbReference type="GO" id="GO:0004497">
    <property type="term" value="F:monooxygenase activity"/>
    <property type="evidence" value="ECO:0007669"/>
    <property type="project" value="UniProtKB-KW"/>
</dbReference>
<dbReference type="RefSeq" id="WP_386763436.1">
    <property type="nucleotide sequence ID" value="NZ_JBHSTI010000002.1"/>
</dbReference>
<dbReference type="Gene3D" id="3.50.50.60">
    <property type="entry name" value="FAD/NAD(P)-binding domain"/>
    <property type="match status" value="2"/>
</dbReference>
<sequence length="491" mass="55314">MTPPLPTPGRPRVAVIGAGFSGIAAGVELRRKGIEDFVIFDKYPDVGGTWWANRYPGAEVDLESHIYSFSFEHSDWTRTHVEWHELLDYLRRVATKWGLLEHMRFEEKVESVTWSDDTRTWSLTTASGEDFGTFSAVISAVGFLNVPLIPPFARGETEFEGVMCHTSTWPEGLDMTGKRVAVLGTGSSAVQIIVEAAAVASDVTIFQIEPNWLLPKNSRAFTPEEREASRNPLVYRWKRFKLYAEYDLRQARSQHARTDGKAHRERRVRSLEYLRQSLGDRPDLVEACTPEFPFEGRRTVISDTYYPTLKQDHVHLVPRAVTSLTRTGVVDASGTEHPVDIVIFATGFDAANYLSSYQVTGEGGADLQKVWDGEPEALLGMMVPGFPNFFMMYGPNTNAVPLVSFYEAQADFAASLIAKLKDPSRSLITVNPEAFRKFNDWVQAQLRRTVWAETTSYFKAGTGRVVSQWPFSASSYILRTKLARFRSVEVR</sequence>
<gene>
    <name evidence="5" type="ORF">ACFQGU_00750</name>
</gene>
<comment type="caution">
    <text evidence="5">The sequence shown here is derived from an EMBL/GenBank/DDBJ whole genome shotgun (WGS) entry which is preliminary data.</text>
</comment>
<accession>A0ABW1SWL9</accession>
<keyword evidence="6" id="KW-1185">Reference proteome</keyword>
<protein>
    <submittedName>
        <fullName evidence="5">Flavin-containing monooxygenase</fullName>
        <ecNumber evidence="5">1.14.13.-</ecNumber>
    </submittedName>
</protein>
<dbReference type="PANTHER" id="PTHR42877:SF4">
    <property type="entry name" value="FAD_NAD(P)-BINDING DOMAIN-CONTAINING PROTEIN-RELATED"/>
    <property type="match status" value="1"/>
</dbReference>
<dbReference type="InterPro" id="IPR036188">
    <property type="entry name" value="FAD/NAD-bd_sf"/>
</dbReference>
<dbReference type="Pfam" id="PF00743">
    <property type="entry name" value="FMO-like"/>
    <property type="match status" value="1"/>
</dbReference>
<dbReference type="Proteomes" id="UP001596138">
    <property type="component" value="Unassembled WGS sequence"/>
</dbReference>
<evidence type="ECO:0000256" key="3">
    <source>
        <dbReference type="ARBA" id="ARBA00022827"/>
    </source>
</evidence>
<keyword evidence="3" id="KW-0274">FAD</keyword>
<evidence type="ECO:0000313" key="6">
    <source>
        <dbReference type="Proteomes" id="UP001596138"/>
    </source>
</evidence>
<organism evidence="5 6">
    <name type="scientific">Longivirga aurantiaca</name>
    <dbReference type="NCBI Taxonomy" id="1837743"/>
    <lineage>
        <taxon>Bacteria</taxon>
        <taxon>Bacillati</taxon>
        <taxon>Actinomycetota</taxon>
        <taxon>Actinomycetes</taxon>
        <taxon>Sporichthyales</taxon>
        <taxon>Sporichthyaceae</taxon>
        <taxon>Longivirga</taxon>
    </lineage>
</organism>
<evidence type="ECO:0000256" key="4">
    <source>
        <dbReference type="ARBA" id="ARBA00023002"/>
    </source>
</evidence>
<keyword evidence="2" id="KW-0285">Flavoprotein</keyword>
<dbReference type="PANTHER" id="PTHR42877">
    <property type="entry name" value="L-ORNITHINE N(5)-MONOOXYGENASE-RELATED"/>
    <property type="match status" value="1"/>
</dbReference>
<dbReference type="PRINTS" id="PR00419">
    <property type="entry name" value="ADXRDTASE"/>
</dbReference>
<dbReference type="EC" id="1.14.13.-" evidence="5"/>
<evidence type="ECO:0000313" key="5">
    <source>
        <dbReference type="EMBL" id="MFC6236390.1"/>
    </source>
</evidence>